<dbReference type="InterPro" id="IPR025447">
    <property type="entry name" value="DUF4192"/>
</dbReference>
<proteinExistence type="predicted"/>
<dbReference type="Proteomes" id="UP001317870">
    <property type="component" value="Chromosome"/>
</dbReference>
<dbReference type="Pfam" id="PF13830">
    <property type="entry name" value="DUF4192"/>
    <property type="match status" value="2"/>
</dbReference>
<protein>
    <recommendedName>
        <fullName evidence="3">DUF4192 domain-containing protein</fullName>
    </recommendedName>
</protein>
<evidence type="ECO:0000313" key="2">
    <source>
        <dbReference type="Proteomes" id="UP001317870"/>
    </source>
</evidence>
<gene>
    <name evidence="1" type="ORF">IFM12276_40120</name>
</gene>
<accession>A0ABM8D0Z4</accession>
<dbReference type="RefSeq" id="WP_281873965.1">
    <property type="nucleotide sequence ID" value="NZ_AP026978.1"/>
</dbReference>
<keyword evidence="2" id="KW-1185">Reference proteome</keyword>
<reference evidence="1 2" key="1">
    <citation type="submission" date="2022-11" db="EMBL/GenBank/DDBJ databases">
        <title>Genome Sequencing of Nocardia sp. ON39_IFM12276 and assembly.</title>
        <authorList>
            <person name="Shimojima M."/>
            <person name="Toyokawa M."/>
            <person name="Uesaka K."/>
        </authorList>
    </citation>
    <scope>NUCLEOTIDE SEQUENCE [LARGE SCALE GENOMIC DNA]</scope>
    <source>
        <strain evidence="1 2">IFM 12276</strain>
    </source>
</reference>
<sequence>MSFVDDPGRFIAEALATLPEPPQRSLVVMTLREPASGPDGYIAVERIRHEDLHRTRHYLATSPILDRTRRWCARHRPEVVAVVVVDGPTPGTPFPRDEYRELMARFHDQLTALGVGVFAAWSVTGRDPGHPWADLVGSEHGLLPYPPPRGGSVENLPPDLVPDAELAAEVAALVTVRDGDRELSRQRLRLTLIQVEAVHAGGVLSAAEIAELADALSDGLVRDSLYAFAAGPKRPRGHRLWALLVRALPSPHRTAAAMLCAVTAYVDGDRDRARAAIGIAVADDPDNPTVQAMAAGIHRTVPVALFRAALGAGRAGTAQLGIDID</sequence>
<dbReference type="EMBL" id="AP026978">
    <property type="protein sequence ID" value="BDU00984.1"/>
    <property type="molecule type" value="Genomic_DNA"/>
</dbReference>
<name>A0ABM8D0Z4_9NOCA</name>
<evidence type="ECO:0008006" key="3">
    <source>
        <dbReference type="Google" id="ProtNLM"/>
    </source>
</evidence>
<organism evidence="1 2">
    <name type="scientific">Nocardia sputorum</name>
    <dbReference type="NCBI Taxonomy" id="2984338"/>
    <lineage>
        <taxon>Bacteria</taxon>
        <taxon>Bacillati</taxon>
        <taxon>Actinomycetota</taxon>
        <taxon>Actinomycetes</taxon>
        <taxon>Mycobacteriales</taxon>
        <taxon>Nocardiaceae</taxon>
        <taxon>Nocardia</taxon>
    </lineage>
</organism>
<evidence type="ECO:0000313" key="1">
    <source>
        <dbReference type="EMBL" id="BDU00984.1"/>
    </source>
</evidence>